<comment type="caution">
    <text evidence="1">The sequence shown here is derived from an EMBL/GenBank/DDBJ whole genome shotgun (WGS) entry which is preliminary data.</text>
</comment>
<proteinExistence type="predicted"/>
<gene>
    <name evidence="1" type="ORF">ACHAWO_008292</name>
</gene>
<sequence>MSTGILGQIEDNQLLTELISFCDFNSAVSQGRTCHRLKRCSDAALDNMADVAASRVYNNRDDNDKTIAGGSYENYDELGICGELRRGWTNTFRSRVSLIEEALINCYTGDVGEDILQYDEDKARFLLRSKGNVDVVDFISDGVDPREFEECGWGIKIKHYNITLDEATERIISAIMEIKYGDLYVDDEKLDDSDFELLNLRHYAFSLLRKADPASIVFSRLEVQNRAPDYGSSTDTWAVMFLLPGNKEFEFHFVRHSQEI</sequence>
<dbReference type="Proteomes" id="UP001530400">
    <property type="component" value="Unassembled WGS sequence"/>
</dbReference>
<accession>A0ABD3MVY6</accession>
<reference evidence="1 2" key="1">
    <citation type="submission" date="2024-10" db="EMBL/GenBank/DDBJ databases">
        <title>Updated reference genomes for cyclostephanoid diatoms.</title>
        <authorList>
            <person name="Roberts W.R."/>
            <person name="Alverson A.J."/>
        </authorList>
    </citation>
    <scope>NUCLEOTIDE SEQUENCE [LARGE SCALE GENOMIC DNA]</scope>
    <source>
        <strain evidence="1 2">AJA010-31</strain>
    </source>
</reference>
<dbReference type="EMBL" id="JALLPJ020001353">
    <property type="protein sequence ID" value="KAL3768124.1"/>
    <property type="molecule type" value="Genomic_DNA"/>
</dbReference>
<organism evidence="1 2">
    <name type="scientific">Cyclotella atomus</name>
    <dbReference type="NCBI Taxonomy" id="382360"/>
    <lineage>
        <taxon>Eukaryota</taxon>
        <taxon>Sar</taxon>
        <taxon>Stramenopiles</taxon>
        <taxon>Ochrophyta</taxon>
        <taxon>Bacillariophyta</taxon>
        <taxon>Coscinodiscophyceae</taxon>
        <taxon>Thalassiosirophycidae</taxon>
        <taxon>Stephanodiscales</taxon>
        <taxon>Stephanodiscaceae</taxon>
        <taxon>Cyclotella</taxon>
    </lineage>
</organism>
<dbReference type="AlphaFoldDB" id="A0ABD3MVY6"/>
<evidence type="ECO:0000313" key="1">
    <source>
        <dbReference type="EMBL" id="KAL3768124.1"/>
    </source>
</evidence>
<protein>
    <submittedName>
        <fullName evidence="1">Uncharacterized protein</fullName>
    </submittedName>
</protein>
<keyword evidence="2" id="KW-1185">Reference proteome</keyword>
<name>A0ABD3MVY6_9STRA</name>
<evidence type="ECO:0000313" key="2">
    <source>
        <dbReference type="Proteomes" id="UP001530400"/>
    </source>
</evidence>